<keyword evidence="4" id="KW-0812">Transmembrane</keyword>
<keyword evidence="2" id="KW-0106">Calcium</keyword>
<dbReference type="GO" id="GO:0005509">
    <property type="term" value="F:calcium ion binding"/>
    <property type="evidence" value="ECO:0007669"/>
    <property type="project" value="InterPro"/>
</dbReference>
<dbReference type="AlphaFoldDB" id="A0A7J0EZI0"/>
<dbReference type="InterPro" id="IPR004713">
    <property type="entry name" value="CaH_exchang"/>
</dbReference>
<dbReference type="PROSITE" id="PS50222">
    <property type="entry name" value="EF_HAND_2"/>
    <property type="match status" value="3"/>
</dbReference>
<evidence type="ECO:0000256" key="4">
    <source>
        <dbReference type="SAM" id="Phobius"/>
    </source>
</evidence>
<dbReference type="PANTHER" id="PTHR31503">
    <property type="entry name" value="VACUOLAR CALCIUM ION TRANSPORTER"/>
    <property type="match status" value="1"/>
</dbReference>
<keyword evidence="1" id="KW-0813">Transport</keyword>
<organism evidence="7 8">
    <name type="scientific">Actinidia rufa</name>
    <dbReference type="NCBI Taxonomy" id="165716"/>
    <lineage>
        <taxon>Eukaryota</taxon>
        <taxon>Viridiplantae</taxon>
        <taxon>Streptophyta</taxon>
        <taxon>Embryophyta</taxon>
        <taxon>Tracheophyta</taxon>
        <taxon>Spermatophyta</taxon>
        <taxon>Magnoliopsida</taxon>
        <taxon>eudicotyledons</taxon>
        <taxon>Gunneridae</taxon>
        <taxon>Pentapetalae</taxon>
        <taxon>asterids</taxon>
        <taxon>Ericales</taxon>
        <taxon>Actinidiaceae</taxon>
        <taxon>Actinidia</taxon>
    </lineage>
</organism>
<feature type="signal peptide" evidence="5">
    <location>
        <begin position="1"/>
        <end position="19"/>
    </location>
</feature>
<feature type="transmembrane region" description="Helical" evidence="4">
    <location>
        <begin position="446"/>
        <end position="465"/>
    </location>
</feature>
<evidence type="ECO:0000256" key="5">
    <source>
        <dbReference type="SAM" id="SignalP"/>
    </source>
</evidence>
<dbReference type="EMBL" id="BJWL01000008">
    <property type="protein sequence ID" value="GFY91830.1"/>
    <property type="molecule type" value="Genomic_DNA"/>
</dbReference>
<feature type="transmembrane region" description="Helical" evidence="4">
    <location>
        <begin position="471"/>
        <end position="490"/>
    </location>
</feature>
<dbReference type="GO" id="GO:0015369">
    <property type="term" value="F:calcium:proton antiporter activity"/>
    <property type="evidence" value="ECO:0007669"/>
    <property type="project" value="TreeGrafter"/>
</dbReference>
<dbReference type="Pfam" id="PF13499">
    <property type="entry name" value="EF-hand_7"/>
    <property type="match status" value="1"/>
</dbReference>
<protein>
    <recommendedName>
        <fullName evidence="6">EF-hand domain-containing protein</fullName>
    </recommendedName>
</protein>
<keyword evidence="8" id="KW-1185">Reference proteome</keyword>
<dbReference type="GO" id="GO:0016020">
    <property type="term" value="C:membrane"/>
    <property type="evidence" value="ECO:0007669"/>
    <property type="project" value="InterPro"/>
</dbReference>
<dbReference type="SMART" id="SM00054">
    <property type="entry name" value="EFh"/>
    <property type="match status" value="3"/>
</dbReference>
<feature type="domain" description="EF-hand" evidence="6">
    <location>
        <begin position="320"/>
        <end position="355"/>
    </location>
</feature>
<dbReference type="InterPro" id="IPR018247">
    <property type="entry name" value="EF_Hand_1_Ca_BS"/>
</dbReference>
<evidence type="ECO:0000256" key="1">
    <source>
        <dbReference type="ARBA" id="ARBA00022449"/>
    </source>
</evidence>
<sequence>MEILHSVVLLIFAVGKVQSRSLRLELNSSELVSDGVNNADCQSPFLSLNSLSLNGLFSSSETCEHYYGFFPCADNFGGYLFQIVVYEYLLATGEKFLTKGSKQLFNLIGTGFFGDVFEILMVLPEILVVLISGLAESKEVAQSRISIAVGMYSGITVFCLTLTWGICVIFGSKSFTAENSPSQDSEAPTSRPMLIRKKLSFLTSRNMERHATGKLVTNEGTPNISVIKSFFAKIDKDGDQSVSVSELEALILEIKSAKVQLDKEYAVAEVLNSFDVVVQDWFEKRRHELAKSEHLMSRILKHVQNHALETQGLLTDEGRPNVDGIKSIFENIDKNNNKYISESELKELIQNIKFGKAQPDPAMVVESVMKDFDKDGDHMISEQEFAKGITKWLHNDTRLANSKDAKMLTDKFDQITWKEVDSLVHKGKGDRSIIHKLLSWDCVKSVLQIVLGVAIVSFLADPLIYSILDLSVALGLPTFYISFVIIPFALKFKLAMSAIFPASQKSLTTSSLTFSEVCLSFNLKFLSLIKFVMD</sequence>
<dbReference type="PANTHER" id="PTHR31503:SF85">
    <property type="entry name" value="CALCIUM-BINDING EF-HAND FAMILY PROTEIN"/>
    <property type="match status" value="1"/>
</dbReference>
<dbReference type="GO" id="GO:0006874">
    <property type="term" value="P:intracellular calcium ion homeostasis"/>
    <property type="evidence" value="ECO:0007669"/>
    <property type="project" value="TreeGrafter"/>
</dbReference>
<dbReference type="CDD" id="cd00051">
    <property type="entry name" value="EFh"/>
    <property type="match status" value="1"/>
</dbReference>
<keyword evidence="4" id="KW-0472">Membrane</keyword>
<dbReference type="OrthoDB" id="26525at2759"/>
<feature type="domain" description="EF-hand" evidence="6">
    <location>
        <begin position="360"/>
        <end position="395"/>
    </location>
</feature>
<keyword evidence="5" id="KW-0732">Signal</keyword>
<feature type="domain" description="EF-hand" evidence="6">
    <location>
        <begin position="222"/>
        <end position="257"/>
    </location>
</feature>
<keyword evidence="3" id="KW-0406">Ion transport</keyword>
<proteinExistence type="predicted"/>
<keyword evidence="1" id="KW-0050">Antiport</keyword>
<dbReference type="PROSITE" id="PS00018">
    <property type="entry name" value="EF_HAND_1"/>
    <property type="match status" value="3"/>
</dbReference>
<dbReference type="SUPFAM" id="SSF47473">
    <property type="entry name" value="EF-hand"/>
    <property type="match status" value="1"/>
</dbReference>
<feature type="transmembrane region" description="Helical" evidence="4">
    <location>
        <begin position="151"/>
        <end position="171"/>
    </location>
</feature>
<gene>
    <name evidence="7" type="ORF">Acr_08g0002260</name>
</gene>
<comment type="caution">
    <text evidence="7">The sequence shown here is derived from an EMBL/GenBank/DDBJ whole genome shotgun (WGS) entry which is preliminary data.</text>
</comment>
<evidence type="ECO:0000313" key="7">
    <source>
        <dbReference type="EMBL" id="GFY91830.1"/>
    </source>
</evidence>
<dbReference type="InterPro" id="IPR002048">
    <property type="entry name" value="EF_hand_dom"/>
</dbReference>
<reference evidence="7 8" key="1">
    <citation type="submission" date="2019-07" db="EMBL/GenBank/DDBJ databases">
        <title>De Novo Assembly of kiwifruit Actinidia rufa.</title>
        <authorList>
            <person name="Sugita-Konishi S."/>
            <person name="Sato K."/>
            <person name="Mori E."/>
            <person name="Abe Y."/>
            <person name="Kisaki G."/>
            <person name="Hamano K."/>
            <person name="Suezawa K."/>
            <person name="Otani M."/>
            <person name="Fukuda T."/>
            <person name="Manabe T."/>
            <person name="Gomi K."/>
            <person name="Tabuchi M."/>
            <person name="Akimitsu K."/>
            <person name="Kataoka I."/>
        </authorList>
    </citation>
    <scope>NUCLEOTIDE SEQUENCE [LARGE SCALE GENOMIC DNA]</scope>
    <source>
        <strain evidence="8">cv. Fuchu</strain>
    </source>
</reference>
<evidence type="ECO:0000256" key="2">
    <source>
        <dbReference type="ARBA" id="ARBA00022837"/>
    </source>
</evidence>
<dbReference type="InterPro" id="IPR011992">
    <property type="entry name" value="EF-hand-dom_pair"/>
</dbReference>
<evidence type="ECO:0000259" key="6">
    <source>
        <dbReference type="PROSITE" id="PS50222"/>
    </source>
</evidence>
<dbReference type="Gene3D" id="1.10.238.10">
    <property type="entry name" value="EF-hand"/>
    <property type="match status" value="1"/>
</dbReference>
<evidence type="ECO:0000256" key="3">
    <source>
        <dbReference type="ARBA" id="ARBA00023065"/>
    </source>
</evidence>
<keyword evidence="4" id="KW-1133">Transmembrane helix</keyword>
<dbReference type="Proteomes" id="UP000585474">
    <property type="component" value="Unassembled WGS sequence"/>
</dbReference>
<evidence type="ECO:0000313" key="8">
    <source>
        <dbReference type="Proteomes" id="UP000585474"/>
    </source>
</evidence>
<accession>A0A7J0EZI0</accession>
<feature type="chain" id="PRO_5029471556" description="EF-hand domain-containing protein" evidence="5">
    <location>
        <begin position="20"/>
        <end position="534"/>
    </location>
</feature>
<name>A0A7J0EZI0_9ERIC</name>